<dbReference type="SUPFAM" id="SSF56276">
    <property type="entry name" value="S-adenosylmethionine decarboxylase"/>
    <property type="match status" value="2"/>
</dbReference>
<dbReference type="UniPathway" id="UPA00331">
    <property type="reaction ID" value="UER00451"/>
</dbReference>
<evidence type="ECO:0000256" key="5">
    <source>
        <dbReference type="ARBA" id="ARBA00022813"/>
    </source>
</evidence>
<evidence type="ECO:0000313" key="19">
    <source>
        <dbReference type="Proteomes" id="UP000770661"/>
    </source>
</evidence>
<dbReference type="Proteomes" id="UP000770661">
    <property type="component" value="Unassembled WGS sequence"/>
</dbReference>
<keyword evidence="19" id="KW-1185">Reference proteome</keyword>
<feature type="active site" description="Proton acceptor; for processing activity" evidence="14">
    <location>
        <position position="214"/>
    </location>
</feature>
<dbReference type="GO" id="GO:0008295">
    <property type="term" value="P:spermidine biosynthetic process"/>
    <property type="evidence" value="ECO:0007669"/>
    <property type="project" value="UniProtKB-KW"/>
</dbReference>
<dbReference type="PROSITE" id="PS01336">
    <property type="entry name" value="ADOMETDC"/>
    <property type="match status" value="1"/>
</dbReference>
<evidence type="ECO:0000256" key="13">
    <source>
        <dbReference type="PIRNR" id="PIRNR001355"/>
    </source>
</evidence>
<gene>
    <name evidence="18" type="primary">SamDC_0</name>
    <name evidence="18" type="ORF">GWK47_018570</name>
</gene>
<dbReference type="PIRSF" id="PIRSF001355">
    <property type="entry name" value="S-AdenosylMet_decarboxylase"/>
    <property type="match status" value="1"/>
</dbReference>
<keyword evidence="11 13" id="KW-0670">Pyruvate</keyword>
<feature type="modified residue" description="Pyruvic acid (Ser); by autocatalysis" evidence="15">
    <location>
        <position position="35"/>
    </location>
</feature>
<comment type="cofactor">
    <cofactor evidence="13">
        <name>pyruvate</name>
        <dbReference type="ChEBI" id="CHEBI:15361"/>
    </cofactor>
    <text evidence="13">Binds 1 pyruvoyl group covalently per subunit.</text>
</comment>
<evidence type="ECO:0000256" key="12">
    <source>
        <dbReference type="ARBA" id="ARBA00048112"/>
    </source>
</evidence>
<keyword evidence="6 13" id="KW-0745">Spermidine biosynthesis</keyword>
<evidence type="ECO:0000256" key="7">
    <source>
        <dbReference type="ARBA" id="ARBA00023115"/>
    </source>
</evidence>
<comment type="caution">
    <text evidence="18">The sequence shown here is derived from an EMBL/GenBank/DDBJ whole genome shotgun (WGS) entry which is preliminary data.</text>
</comment>
<dbReference type="PANTHER" id="PTHR11570:SF0">
    <property type="entry name" value="S-ADENOSYLMETHIONINE DECARBOXYLASE PROENZYME"/>
    <property type="match status" value="1"/>
</dbReference>
<reference evidence="18" key="1">
    <citation type="submission" date="2020-07" db="EMBL/GenBank/DDBJ databases">
        <title>The High-quality genome of the commercially important snow crab, Chionoecetes opilio.</title>
        <authorList>
            <person name="Jeong J.-H."/>
            <person name="Ryu S."/>
        </authorList>
    </citation>
    <scope>NUCLEOTIDE SEQUENCE</scope>
    <source>
        <strain evidence="18">MADBK_172401_WGS</strain>
        <tissue evidence="18">Digestive gland</tissue>
    </source>
</reference>
<name>A0A8J4XQQ0_CHIOP</name>
<keyword evidence="4 13" id="KW-0210">Decarboxylase</keyword>
<dbReference type="NCBIfam" id="TIGR00535">
    <property type="entry name" value="SAM_DCase"/>
    <property type="match status" value="1"/>
</dbReference>
<comment type="catalytic activity">
    <reaction evidence="12 13">
        <text>S-adenosyl-L-methionine + H(+) = S-adenosyl 3-(methylsulfanyl)propylamine + CO2</text>
        <dbReference type="Rhea" id="RHEA:15981"/>
        <dbReference type="ChEBI" id="CHEBI:15378"/>
        <dbReference type="ChEBI" id="CHEBI:16526"/>
        <dbReference type="ChEBI" id="CHEBI:57443"/>
        <dbReference type="ChEBI" id="CHEBI:59789"/>
        <dbReference type="EC" id="4.1.1.50"/>
    </reaction>
</comment>
<sequence length="373" mass="42522">MGNGSQLETVMQEVKCEIISTSSTDELDAYVLSESSMFISARRFILKTCGTTTPLSCLLLLISLAKEYAGYDVVQDLYYSRKNFKRPELQMSPHRTFEDEASMLDQLFAGGRAYCMGSLNRADCWYLYAMSPGRLRYLPNAARHNLPHCWVGKAHREPDQTLEVLMMDLDPEKMKLFWKDICPTASEATKRSGIDKLIPDMMIDDYQFDPCGYSMNGLMRTVPGGYMTIHITPEPEFSYVSFETNVPQKSFKDLIARVVATFGPKQFVMTFFTNVGGYMTIHITPEPEFSYVSFETNVPQKSFKDLIARVVATFGPKQFVMTFFTNVENTCNIGIDDGEYSVPQYSDYDVDDVQICRLQGYDLTYALYNKYPS</sequence>
<feature type="active site" description="Proton acceptor; for processing activity" evidence="14">
    <location>
        <position position="230"/>
    </location>
</feature>
<dbReference type="Pfam" id="PF01536">
    <property type="entry name" value="SAM_decarbox"/>
    <property type="match status" value="2"/>
</dbReference>
<dbReference type="InterPro" id="IPR001985">
    <property type="entry name" value="S-AdoMet_decarboxylase_euk"/>
</dbReference>
<evidence type="ECO:0000256" key="16">
    <source>
        <dbReference type="PIRSR" id="PIRSR001355-4"/>
    </source>
</evidence>
<keyword evidence="3 13" id="KW-0949">S-adenosyl-L-methionine</keyword>
<evidence type="ECO:0000256" key="10">
    <source>
        <dbReference type="ARBA" id="ARBA00023270"/>
    </source>
</evidence>
<dbReference type="OrthoDB" id="1068353at2759"/>
<evidence type="ECO:0000256" key="2">
    <source>
        <dbReference type="ARBA" id="ARBA00008466"/>
    </source>
</evidence>
<proteinExistence type="inferred from homology"/>
<comment type="similarity">
    <text evidence="2 13">Belongs to the eukaryotic AdoMetDC family.</text>
</comment>
<comment type="pathway">
    <text evidence="1 13">Amine and polyamine biosynthesis; S-adenosylmethioninamine biosynthesis; S-adenosylmethioninamine from S-adenosyl-L-methionine: step 1/1.</text>
</comment>
<evidence type="ECO:0000256" key="9">
    <source>
        <dbReference type="ARBA" id="ARBA00023239"/>
    </source>
</evidence>
<evidence type="ECO:0000256" key="1">
    <source>
        <dbReference type="ARBA" id="ARBA00004911"/>
    </source>
</evidence>
<dbReference type="InterPro" id="IPR016067">
    <property type="entry name" value="S-AdoMet_deCO2ase_core"/>
</dbReference>
<evidence type="ECO:0000256" key="15">
    <source>
        <dbReference type="PIRSR" id="PIRSR001355-3"/>
    </source>
</evidence>
<keyword evidence="7 13" id="KW-0620">Polyamine biosynthesis</keyword>
<keyword evidence="5 16" id="KW-0068">Autocatalytic cleavage</keyword>
<accession>A0A8J4XQQ0</accession>
<dbReference type="GO" id="GO:0004014">
    <property type="term" value="F:adenosylmethionine decarboxylase activity"/>
    <property type="evidence" value="ECO:0007669"/>
    <property type="project" value="UniProtKB-EC"/>
</dbReference>
<protein>
    <recommendedName>
        <fullName evidence="13">S-adenosylmethionine decarboxylase proenzyme</fullName>
        <ecNumber evidence="13">4.1.1.50</ecNumber>
    </recommendedName>
</protein>
<keyword evidence="9 13" id="KW-0456">Lyase</keyword>
<dbReference type="AlphaFoldDB" id="A0A8J4XQQ0"/>
<keyword evidence="8 13" id="KW-0865">Zymogen</keyword>
<evidence type="ECO:0000256" key="17">
    <source>
        <dbReference type="PIRSR" id="PIRSR001355-5"/>
    </source>
</evidence>
<evidence type="ECO:0000256" key="14">
    <source>
        <dbReference type="PIRSR" id="PIRSR001355-1"/>
    </source>
</evidence>
<evidence type="ECO:0000256" key="3">
    <source>
        <dbReference type="ARBA" id="ARBA00022691"/>
    </source>
</evidence>
<dbReference type="PANTHER" id="PTHR11570">
    <property type="entry name" value="S-ADENOSYLMETHIONINE DECARBOXYLASE"/>
    <property type="match status" value="1"/>
</dbReference>
<dbReference type="GO" id="GO:0006597">
    <property type="term" value="P:spermine biosynthetic process"/>
    <property type="evidence" value="ECO:0007669"/>
    <property type="project" value="InterPro"/>
</dbReference>
<dbReference type="EMBL" id="JACEEZ010022462">
    <property type="protein sequence ID" value="KAG0712402.1"/>
    <property type="molecule type" value="Genomic_DNA"/>
</dbReference>
<keyword evidence="10 13" id="KW-0704">Schiff base</keyword>
<evidence type="ECO:0000256" key="4">
    <source>
        <dbReference type="ARBA" id="ARBA00022793"/>
    </source>
</evidence>
<dbReference type="GO" id="GO:0005829">
    <property type="term" value="C:cytosol"/>
    <property type="evidence" value="ECO:0007669"/>
    <property type="project" value="TreeGrafter"/>
</dbReference>
<evidence type="ECO:0000256" key="8">
    <source>
        <dbReference type="ARBA" id="ARBA00023145"/>
    </source>
</evidence>
<dbReference type="InterPro" id="IPR018166">
    <property type="entry name" value="S-AdoMet_deCO2ase_CS"/>
</dbReference>
<feature type="active site" description="Schiff-base intermediate with substrate; via pyruvic acid" evidence="14">
    <location>
        <position position="35"/>
    </location>
</feature>
<dbReference type="InterPro" id="IPR048283">
    <property type="entry name" value="AdoMetDC-like"/>
</dbReference>
<dbReference type="Gene3D" id="3.60.90.10">
    <property type="entry name" value="S-adenosylmethionine decarboxylase"/>
    <property type="match status" value="2"/>
</dbReference>
<evidence type="ECO:0000256" key="11">
    <source>
        <dbReference type="ARBA" id="ARBA00023317"/>
    </source>
</evidence>
<feature type="chain" id="PRO_5042324467" description="S-adenosylmethionine decarboxylase beta chain" evidence="17">
    <location>
        <begin position="1"/>
        <end position="34"/>
    </location>
</feature>
<organism evidence="18 19">
    <name type="scientific">Chionoecetes opilio</name>
    <name type="common">Atlantic snow crab</name>
    <name type="synonym">Cancer opilio</name>
    <dbReference type="NCBI Taxonomy" id="41210"/>
    <lineage>
        <taxon>Eukaryota</taxon>
        <taxon>Metazoa</taxon>
        <taxon>Ecdysozoa</taxon>
        <taxon>Arthropoda</taxon>
        <taxon>Crustacea</taxon>
        <taxon>Multicrustacea</taxon>
        <taxon>Malacostraca</taxon>
        <taxon>Eumalacostraca</taxon>
        <taxon>Eucarida</taxon>
        <taxon>Decapoda</taxon>
        <taxon>Pleocyemata</taxon>
        <taxon>Brachyura</taxon>
        <taxon>Eubrachyura</taxon>
        <taxon>Majoidea</taxon>
        <taxon>Majidae</taxon>
        <taxon>Chionoecetes</taxon>
    </lineage>
</organism>
<feature type="active site" description="Proton donor; for catalytic activity" evidence="14">
    <location>
        <position position="49"/>
    </location>
</feature>
<feature type="chain" id="PRO_5042324466" description="S-adenosylmethionine decarboxylase alpha chain" evidence="17">
    <location>
        <begin position="35"/>
        <end position="373"/>
    </location>
</feature>
<evidence type="ECO:0000256" key="6">
    <source>
        <dbReference type="ARBA" id="ARBA00023066"/>
    </source>
</evidence>
<feature type="site" description="Cleavage (non-hydrolytic); by autolysis" evidence="16">
    <location>
        <begin position="34"/>
        <end position="35"/>
    </location>
</feature>
<evidence type="ECO:0000313" key="18">
    <source>
        <dbReference type="EMBL" id="KAG0712402.1"/>
    </source>
</evidence>
<dbReference type="EC" id="4.1.1.50" evidence="13"/>